<evidence type="ECO:0000256" key="3">
    <source>
        <dbReference type="ARBA" id="ARBA00022723"/>
    </source>
</evidence>
<dbReference type="InterPro" id="IPR018298">
    <property type="entry name" value="Adrenodoxin_Fe-S_BS"/>
</dbReference>
<dbReference type="Gene3D" id="3.10.20.30">
    <property type="match status" value="1"/>
</dbReference>
<keyword evidence="3" id="KW-0479">Metal-binding</keyword>
<keyword evidence="2" id="KW-0001">2Fe-2S</keyword>
<dbReference type="GO" id="GO:0009055">
    <property type="term" value="F:electron transfer activity"/>
    <property type="evidence" value="ECO:0007669"/>
    <property type="project" value="TreeGrafter"/>
</dbReference>
<dbReference type="PRINTS" id="PR00355">
    <property type="entry name" value="ADRENODOXIN"/>
</dbReference>
<dbReference type="PANTHER" id="PTHR23426:SF65">
    <property type="entry name" value="FERREDOXIN-2, MITOCHONDRIAL"/>
    <property type="match status" value="1"/>
</dbReference>
<keyword evidence="5" id="KW-0411">Iron-sulfur</keyword>
<reference evidence="9 10" key="1">
    <citation type="submission" date="2022-07" db="EMBL/GenBank/DDBJ databases">
        <title>Genome-wide signatures of adaptation to extreme environments.</title>
        <authorList>
            <person name="Cho C.H."/>
            <person name="Yoon H.S."/>
        </authorList>
    </citation>
    <scope>NUCLEOTIDE SEQUENCE [LARGE SCALE GENOMIC DNA]</scope>
    <source>
        <strain evidence="9 10">DBV 063 E5</strain>
    </source>
</reference>
<comment type="cofactor">
    <cofactor evidence="6">
        <name>[2Fe-2S] cluster</name>
        <dbReference type="ChEBI" id="CHEBI:190135"/>
    </cofactor>
</comment>
<comment type="similarity">
    <text evidence="1">Belongs to the adrenodoxin/putidaredoxin family.</text>
</comment>
<dbReference type="GO" id="GO:0005739">
    <property type="term" value="C:mitochondrion"/>
    <property type="evidence" value="ECO:0007669"/>
    <property type="project" value="TreeGrafter"/>
</dbReference>
<evidence type="ECO:0000256" key="6">
    <source>
        <dbReference type="ARBA" id="ARBA00034078"/>
    </source>
</evidence>
<accession>A0AAV9ISB7</accession>
<keyword evidence="4" id="KW-0408">Iron</keyword>
<dbReference type="GO" id="GO:0140647">
    <property type="term" value="P:P450-containing electron transport chain"/>
    <property type="evidence" value="ECO:0007669"/>
    <property type="project" value="InterPro"/>
</dbReference>
<comment type="caution">
    <text evidence="9">The sequence shown here is derived from an EMBL/GenBank/DDBJ whole genome shotgun (WGS) entry which is preliminary data.</text>
</comment>
<dbReference type="Pfam" id="PF00111">
    <property type="entry name" value="Fer2"/>
    <property type="match status" value="1"/>
</dbReference>
<dbReference type="Proteomes" id="UP001301350">
    <property type="component" value="Unassembled WGS sequence"/>
</dbReference>
<dbReference type="InterPro" id="IPR012675">
    <property type="entry name" value="Beta-grasp_dom_sf"/>
</dbReference>
<dbReference type="InterPro" id="IPR001041">
    <property type="entry name" value="2Fe-2S_ferredoxin-type"/>
</dbReference>
<protein>
    <recommendedName>
        <fullName evidence="8">2Fe-2S ferredoxin-type domain-containing protein</fullName>
    </recommendedName>
</protein>
<evidence type="ECO:0000256" key="1">
    <source>
        <dbReference type="ARBA" id="ARBA00010914"/>
    </source>
</evidence>
<dbReference type="CDD" id="cd00207">
    <property type="entry name" value="fer2"/>
    <property type="match status" value="1"/>
</dbReference>
<evidence type="ECO:0000256" key="7">
    <source>
        <dbReference type="SAM" id="MobiDB-lite"/>
    </source>
</evidence>
<dbReference type="InterPro" id="IPR001055">
    <property type="entry name" value="Adrenodoxin-like"/>
</dbReference>
<dbReference type="InterPro" id="IPR036010">
    <property type="entry name" value="2Fe-2S_ferredoxin-like_sf"/>
</dbReference>
<keyword evidence="10" id="KW-1185">Reference proteome</keyword>
<feature type="region of interest" description="Disordered" evidence="7">
    <location>
        <begin position="39"/>
        <end position="98"/>
    </location>
</feature>
<dbReference type="PANTHER" id="PTHR23426">
    <property type="entry name" value="FERREDOXIN/ADRENODOXIN"/>
    <property type="match status" value="1"/>
</dbReference>
<evidence type="ECO:0000313" key="10">
    <source>
        <dbReference type="Proteomes" id="UP001301350"/>
    </source>
</evidence>
<dbReference type="GO" id="GO:0046872">
    <property type="term" value="F:metal ion binding"/>
    <property type="evidence" value="ECO:0007669"/>
    <property type="project" value="UniProtKB-KW"/>
</dbReference>
<dbReference type="EMBL" id="JANCYW010000003">
    <property type="protein sequence ID" value="KAK4534990.1"/>
    <property type="molecule type" value="Genomic_DNA"/>
</dbReference>
<evidence type="ECO:0000259" key="8">
    <source>
        <dbReference type="PROSITE" id="PS51085"/>
    </source>
</evidence>
<feature type="domain" description="2Fe-2S ferredoxin-type" evidence="8">
    <location>
        <begin position="172"/>
        <end position="274"/>
    </location>
</feature>
<dbReference type="PROSITE" id="PS00814">
    <property type="entry name" value="ADX"/>
    <property type="match status" value="1"/>
</dbReference>
<evidence type="ECO:0000256" key="5">
    <source>
        <dbReference type="ARBA" id="ARBA00023014"/>
    </source>
</evidence>
<gene>
    <name evidence="9" type="ORF">CDCA_CDCA03G1015</name>
</gene>
<dbReference type="AlphaFoldDB" id="A0AAV9ISB7"/>
<sequence>MWSARLRLRWIELVKSGRKVYRPVNGSAWRESRRSDVLRTGRRSEPGGCSGRRFLSNQLTADSSRSTSPTTNARVAVASTRKSSPHSSRKSGPAPRHLSSRSIGLLAMLRWATALGRPAANDFVLTHLARASSSTSSASGGAADVAERHEEQTRGSAAVSESTDTEAEPQAITVYFVERDGTRRPVQAKIGTSMLEVAHDNSIDLEGACEGSLACSTCHVYVSQPYYGQLQEPTDDENDMLDLAFGLKENSRLGCQIIARKELDGMEITLPQATRNMAVDGYVPKPH</sequence>
<dbReference type="SUPFAM" id="SSF54292">
    <property type="entry name" value="2Fe-2S ferredoxin-like"/>
    <property type="match status" value="1"/>
</dbReference>
<evidence type="ECO:0000313" key="9">
    <source>
        <dbReference type="EMBL" id="KAK4534990.1"/>
    </source>
</evidence>
<organism evidence="9 10">
    <name type="scientific">Cyanidium caldarium</name>
    <name type="common">Red alga</name>
    <dbReference type="NCBI Taxonomy" id="2771"/>
    <lineage>
        <taxon>Eukaryota</taxon>
        <taxon>Rhodophyta</taxon>
        <taxon>Bangiophyceae</taxon>
        <taxon>Cyanidiales</taxon>
        <taxon>Cyanidiaceae</taxon>
        <taxon>Cyanidium</taxon>
    </lineage>
</organism>
<feature type="compositionally biased region" description="Low complexity" evidence="7">
    <location>
        <begin position="134"/>
        <end position="144"/>
    </location>
</feature>
<dbReference type="GO" id="GO:0051537">
    <property type="term" value="F:2 iron, 2 sulfur cluster binding"/>
    <property type="evidence" value="ECO:0007669"/>
    <property type="project" value="UniProtKB-KW"/>
</dbReference>
<feature type="compositionally biased region" description="Polar residues" evidence="7">
    <location>
        <begin position="55"/>
        <end position="73"/>
    </location>
</feature>
<evidence type="ECO:0000256" key="4">
    <source>
        <dbReference type="ARBA" id="ARBA00023004"/>
    </source>
</evidence>
<feature type="region of interest" description="Disordered" evidence="7">
    <location>
        <begin position="134"/>
        <end position="166"/>
    </location>
</feature>
<name>A0AAV9ISB7_CYACA</name>
<dbReference type="PROSITE" id="PS51085">
    <property type="entry name" value="2FE2S_FER_2"/>
    <property type="match status" value="1"/>
</dbReference>
<evidence type="ECO:0000256" key="2">
    <source>
        <dbReference type="ARBA" id="ARBA00022714"/>
    </source>
</evidence>
<proteinExistence type="inferred from homology"/>